<evidence type="ECO:0000256" key="4">
    <source>
        <dbReference type="RuleBase" id="RU000572"/>
    </source>
</evidence>
<keyword evidence="3 4" id="KW-0687">Ribonucleoprotein</keyword>
<dbReference type="AlphaFoldDB" id="A0A7J6F0Z1"/>
<gene>
    <name evidence="5" type="ORF">F8388_000217</name>
</gene>
<dbReference type="FunFam" id="1.20.5.110:FF:000003">
    <property type="entry name" value="60S ribosomal protein L13"/>
    <property type="match status" value="1"/>
</dbReference>
<dbReference type="Pfam" id="PF01294">
    <property type="entry name" value="Ribosomal_L13e"/>
    <property type="match status" value="2"/>
</dbReference>
<dbReference type="PANTHER" id="PTHR11722:SF0">
    <property type="entry name" value="LARGE RIBOSOMAL SUBUNIT PROTEIN EL13"/>
    <property type="match status" value="1"/>
</dbReference>
<dbReference type="Proteomes" id="UP000525078">
    <property type="component" value="Unassembled WGS sequence"/>
</dbReference>
<dbReference type="EMBL" id="JAATIP010000168">
    <property type="protein sequence ID" value="KAF4364265.1"/>
    <property type="molecule type" value="Genomic_DNA"/>
</dbReference>
<dbReference type="Gene3D" id="1.20.5.110">
    <property type="match status" value="2"/>
</dbReference>
<evidence type="ECO:0000313" key="5">
    <source>
        <dbReference type="EMBL" id="KAF4364265.1"/>
    </source>
</evidence>
<dbReference type="PROSITE" id="PS01104">
    <property type="entry name" value="RIBOSOMAL_L13E"/>
    <property type="match status" value="2"/>
</dbReference>
<dbReference type="HAMAP" id="MF_00499">
    <property type="entry name" value="Ribosomal_eL13"/>
    <property type="match status" value="1"/>
</dbReference>
<organism evidence="5 6">
    <name type="scientific">Cannabis sativa</name>
    <name type="common">Hemp</name>
    <name type="synonym">Marijuana</name>
    <dbReference type="NCBI Taxonomy" id="3483"/>
    <lineage>
        <taxon>Eukaryota</taxon>
        <taxon>Viridiplantae</taxon>
        <taxon>Streptophyta</taxon>
        <taxon>Embryophyta</taxon>
        <taxon>Tracheophyta</taxon>
        <taxon>Spermatophyta</taxon>
        <taxon>Magnoliopsida</taxon>
        <taxon>eudicotyledons</taxon>
        <taxon>Gunneridae</taxon>
        <taxon>Pentapetalae</taxon>
        <taxon>rosids</taxon>
        <taxon>fabids</taxon>
        <taxon>Rosales</taxon>
        <taxon>Cannabaceae</taxon>
        <taxon>Cannabis</taxon>
    </lineage>
</organism>
<name>A0A7J6F0Z1_CANSA</name>
<accession>A0A7J6F0Z1</accession>
<dbReference type="InterPro" id="IPR001380">
    <property type="entry name" value="Ribosomal_eL13"/>
</dbReference>
<evidence type="ECO:0000256" key="3">
    <source>
        <dbReference type="ARBA" id="ARBA00023274"/>
    </source>
</evidence>
<keyword evidence="2 4" id="KW-0689">Ribosomal protein</keyword>
<evidence type="ECO:0000256" key="2">
    <source>
        <dbReference type="ARBA" id="ARBA00022980"/>
    </source>
</evidence>
<sequence length="372" mass="42589">MVKHNNVIPNGHFKKHWQNYVKTWFNQPARKTRRRIARQKKAVKIFPRPTAGPLRPVVHGQTLKYNMKVRAGRGFSLEELKAAGIPKKLAPTIGISAGDSAPEELANATQVQGEFLPIAREKPAFELVKITDDMKSFKAYNKLRLERTNARHLAMVKHNNVIPNGHFKKHWQNYVKTWFNQPARKTRRRIVKFVFIMKLSSARQKKAVKIFPRPTAGPLRPVVHGQTLKYNMKVRAGRGFSLEELKAAGIPKKLAPTIGISVDHRRRNRSLEGLQSNVQRLKTYKAKLVVFPRRARKFKAGDSAPEELANATQVQGEFLPIAREKPAFELVKITDDMKSFKAYNKLRLERTNARHLGARLKRAAEAEKEDKK</sequence>
<protein>
    <recommendedName>
        <fullName evidence="4">60S ribosomal protein L13</fullName>
    </recommendedName>
</protein>
<evidence type="ECO:0000313" key="6">
    <source>
        <dbReference type="Proteomes" id="UP000525078"/>
    </source>
</evidence>
<dbReference type="GO" id="GO:0022625">
    <property type="term" value="C:cytosolic large ribosomal subunit"/>
    <property type="evidence" value="ECO:0007669"/>
    <property type="project" value="TreeGrafter"/>
</dbReference>
<dbReference type="GO" id="GO:0003723">
    <property type="term" value="F:RNA binding"/>
    <property type="evidence" value="ECO:0007669"/>
    <property type="project" value="TreeGrafter"/>
</dbReference>
<dbReference type="PANTHER" id="PTHR11722">
    <property type="entry name" value="60S RIBOSOMAL PROTEIN L13"/>
    <property type="match status" value="1"/>
</dbReference>
<dbReference type="InterPro" id="IPR018256">
    <property type="entry name" value="Ribosomal_eL13_CS"/>
</dbReference>
<reference evidence="5 6" key="1">
    <citation type="journal article" date="2020" name="bioRxiv">
        <title>Sequence and annotation of 42 cannabis genomes reveals extensive copy number variation in cannabinoid synthesis and pathogen resistance genes.</title>
        <authorList>
            <person name="Mckernan K.J."/>
            <person name="Helbert Y."/>
            <person name="Kane L.T."/>
            <person name="Ebling H."/>
            <person name="Zhang L."/>
            <person name="Liu B."/>
            <person name="Eaton Z."/>
            <person name="Mclaughlin S."/>
            <person name="Kingan S."/>
            <person name="Baybayan P."/>
            <person name="Concepcion G."/>
            <person name="Jordan M."/>
            <person name="Riva A."/>
            <person name="Barbazuk W."/>
            <person name="Harkins T."/>
        </authorList>
    </citation>
    <scope>NUCLEOTIDE SEQUENCE [LARGE SCALE GENOMIC DNA]</scope>
    <source>
        <strain evidence="6">cv. Jamaican Lion 4</strain>
        <tissue evidence="5">Leaf</tissue>
    </source>
</reference>
<evidence type="ECO:0000256" key="1">
    <source>
        <dbReference type="ARBA" id="ARBA00005640"/>
    </source>
</evidence>
<comment type="caution">
    <text evidence="5">The sequence shown here is derived from an EMBL/GenBank/DDBJ whole genome shotgun (WGS) entry which is preliminary data.</text>
</comment>
<comment type="similarity">
    <text evidence="1 4">Belongs to the eukaryotic ribosomal protein eL13 family.</text>
</comment>
<proteinExistence type="inferred from homology"/>
<dbReference type="GO" id="GO:0003735">
    <property type="term" value="F:structural constituent of ribosome"/>
    <property type="evidence" value="ECO:0007669"/>
    <property type="project" value="InterPro"/>
</dbReference>
<dbReference type="GO" id="GO:0006412">
    <property type="term" value="P:translation"/>
    <property type="evidence" value="ECO:0007669"/>
    <property type="project" value="InterPro"/>
</dbReference>